<gene>
    <name evidence="3" type="ORF">PVW1_120036700</name>
</gene>
<feature type="compositionally biased region" description="Basic and acidic residues" evidence="1">
    <location>
        <begin position="124"/>
        <end position="134"/>
    </location>
</feature>
<evidence type="ECO:0000313" key="4">
    <source>
        <dbReference type="Proteomes" id="UP000779233"/>
    </source>
</evidence>
<dbReference type="VEuPathDB" id="PlasmoDB:PVPAM_120026900"/>
<feature type="region of interest" description="Disordered" evidence="1">
    <location>
        <begin position="292"/>
        <end position="314"/>
    </location>
</feature>
<name>A0A8S4H4W5_PLAVI</name>
<feature type="region of interest" description="Disordered" evidence="1">
    <location>
        <begin position="52"/>
        <end position="266"/>
    </location>
</feature>
<evidence type="ECO:0000313" key="3">
    <source>
        <dbReference type="EMBL" id="CAG9473381.1"/>
    </source>
</evidence>
<dbReference type="PANTHER" id="PTHR23092">
    <property type="entry name" value="POLY(A) RNA POLYMERASE"/>
    <property type="match status" value="1"/>
</dbReference>
<feature type="compositionally biased region" description="Basic and acidic residues" evidence="1">
    <location>
        <begin position="55"/>
        <end position="64"/>
    </location>
</feature>
<dbReference type="InterPro" id="IPR045862">
    <property type="entry name" value="Trf4-like"/>
</dbReference>
<dbReference type="Pfam" id="PF22600">
    <property type="entry name" value="MTPAP-like_central"/>
    <property type="match status" value="1"/>
</dbReference>
<dbReference type="InterPro" id="IPR054708">
    <property type="entry name" value="MTPAP-like_central"/>
</dbReference>
<reference evidence="3" key="1">
    <citation type="submission" date="2021-09" db="EMBL/GenBank/DDBJ databases">
        <authorList>
            <consortium name="Pathogen Informatics"/>
        </authorList>
    </citation>
    <scope>NUCLEOTIDE SEQUENCE</scope>
    <source>
        <strain evidence="3">PvW1</strain>
    </source>
</reference>
<dbReference type="Proteomes" id="UP000779233">
    <property type="component" value="Unassembled WGS sequence"/>
</dbReference>
<evidence type="ECO:0000256" key="1">
    <source>
        <dbReference type="SAM" id="MobiDB-lite"/>
    </source>
</evidence>
<dbReference type="Gene3D" id="1.10.1410.10">
    <property type="match status" value="1"/>
</dbReference>
<feature type="compositionally biased region" description="Low complexity" evidence="1">
    <location>
        <begin position="220"/>
        <end position="239"/>
    </location>
</feature>
<accession>A0A8S4H4W5</accession>
<dbReference type="CDD" id="cd05402">
    <property type="entry name" value="NT_PAP_TUTase"/>
    <property type="match status" value="1"/>
</dbReference>
<comment type="caution">
    <text evidence="3">The sequence shown here is derived from an EMBL/GenBank/DDBJ whole genome shotgun (WGS) entry which is preliminary data.</text>
</comment>
<evidence type="ECO:0000259" key="2">
    <source>
        <dbReference type="Pfam" id="PF22600"/>
    </source>
</evidence>
<dbReference type="SUPFAM" id="SSF81301">
    <property type="entry name" value="Nucleotidyltransferase"/>
    <property type="match status" value="1"/>
</dbReference>
<protein>
    <submittedName>
        <fullName evidence="3">(malaria parasite P. vivax) hypothetical protein</fullName>
    </submittedName>
</protein>
<dbReference type="GO" id="GO:0003729">
    <property type="term" value="F:mRNA binding"/>
    <property type="evidence" value="ECO:0007669"/>
    <property type="project" value="TreeGrafter"/>
</dbReference>
<sequence length="810" mass="90356">MDDFEYYFLPNEEESEQVKGAKLELHKVLKRNRERHSKVNKPMKAASNVISLLGGKEDASKGKMEASPSWGDGEKAPWRGTHPSERSGEDYSKRRRSHKADTRLKAGGEEQFPSEGPPAGENSNEDHQEIEVNVKRRIQSGDSLGEAALEGGRKGKRRLHEDNTPHRGKKPKGGVAMTRAIPTGLSSHGGKSSTVGDAAIKWTASGGSAKSRSNSCSGISEGSDQSDSLSSGRSSSTDYLSHDKGKKRGKVKMERPPRGAAGKAAASTAARAATAAIASATSSATAATATATATTAKGGAKRGRSPEEPSGERKKYSGVMLLHRFKINYQSLTETEKKYYRYMMKKLHVGYDHERHIFYADDEFTKCFTERVLQEKGNFNPLGYLEYACFYILEWLTPTREEKLLKQKALIKLEIVVKSLFPKATMQPFGSFVTGLSIPGSDLDVCFLGIPLEDLDALLIISYALVKLDIVADIRLIKDARVKILKYIDRETGVQVDVCTNQLSSRQTTDFIKSKLQKFIYMRPLVILLKFFLNTRNLNETYIGGIGSFLLCCMVLHFLQLHPSTFDWNVFSNSCLVKLLLEFFSFYSIDYNVDFNCSVLRGLGHVMPRYMRREFERNNRLCFENPVDTSLDIGKNAYKIRYVFYLFSHQFCALASLIKGVSGGAARGRAARGAGEKLGGYEERGAEEKQSGNAGEKPGRFSEGDKLDAGGRMFPLFFANFLNPDSIVFTKRLKADFPNPQWNVGHFDFVVTTEEKHLLLEMLRDDWASYFERGLPRASAALFAALDRAFPFSLDLYSNAFRYAQHAVKR</sequence>
<dbReference type="Gene3D" id="3.30.460.10">
    <property type="entry name" value="Beta Polymerase, domain 2"/>
    <property type="match status" value="1"/>
</dbReference>
<dbReference type="AlphaFoldDB" id="A0A8S4H4W5"/>
<dbReference type="GO" id="GO:0043634">
    <property type="term" value="P:polyadenylation-dependent ncRNA catabolic process"/>
    <property type="evidence" value="ECO:0007669"/>
    <property type="project" value="TreeGrafter"/>
</dbReference>
<feature type="compositionally biased region" description="Basic and acidic residues" evidence="1">
    <location>
        <begin position="72"/>
        <end position="92"/>
    </location>
</feature>
<dbReference type="EMBL" id="CAJZCX010000004">
    <property type="protein sequence ID" value="CAG9473381.1"/>
    <property type="molecule type" value="Genomic_DNA"/>
</dbReference>
<organism evidence="3 4">
    <name type="scientific">Plasmodium vivax</name>
    <name type="common">malaria parasite P. vivax</name>
    <dbReference type="NCBI Taxonomy" id="5855"/>
    <lineage>
        <taxon>Eukaryota</taxon>
        <taxon>Sar</taxon>
        <taxon>Alveolata</taxon>
        <taxon>Apicomplexa</taxon>
        <taxon>Aconoidasida</taxon>
        <taxon>Haemosporida</taxon>
        <taxon>Plasmodiidae</taxon>
        <taxon>Plasmodium</taxon>
        <taxon>Plasmodium (Plasmodium)</taxon>
    </lineage>
</organism>
<dbReference type="GO" id="GO:0031499">
    <property type="term" value="C:TRAMP complex"/>
    <property type="evidence" value="ECO:0007669"/>
    <property type="project" value="TreeGrafter"/>
</dbReference>
<dbReference type="SUPFAM" id="SSF81631">
    <property type="entry name" value="PAP/OAS1 substrate-binding domain"/>
    <property type="match status" value="1"/>
</dbReference>
<dbReference type="GO" id="GO:0005730">
    <property type="term" value="C:nucleolus"/>
    <property type="evidence" value="ECO:0007669"/>
    <property type="project" value="TreeGrafter"/>
</dbReference>
<feature type="compositionally biased region" description="Basic and acidic residues" evidence="1">
    <location>
        <begin position="304"/>
        <end position="314"/>
    </location>
</feature>
<dbReference type="PANTHER" id="PTHR23092:SF15">
    <property type="entry name" value="INACTIVE NON-CANONICAL POLY(A) RNA POLYMERASE PROTEIN TRF4-2-RELATED"/>
    <property type="match status" value="1"/>
</dbReference>
<proteinExistence type="predicted"/>
<feature type="compositionally biased region" description="Basic and acidic residues" evidence="1">
    <location>
        <begin position="99"/>
        <end position="108"/>
    </location>
</feature>
<dbReference type="InterPro" id="IPR043519">
    <property type="entry name" value="NT_sf"/>
</dbReference>
<feature type="compositionally biased region" description="Polar residues" evidence="1">
    <location>
        <begin position="184"/>
        <end position="195"/>
    </location>
</feature>
<feature type="region of interest" description="Disordered" evidence="1">
    <location>
        <begin position="679"/>
        <end position="702"/>
    </location>
</feature>
<dbReference type="GO" id="GO:0031123">
    <property type="term" value="P:RNA 3'-end processing"/>
    <property type="evidence" value="ECO:0007669"/>
    <property type="project" value="TreeGrafter"/>
</dbReference>
<feature type="compositionally biased region" description="Polar residues" evidence="1">
    <location>
        <begin position="205"/>
        <end position="218"/>
    </location>
</feature>
<dbReference type="GO" id="GO:1990817">
    <property type="term" value="F:poly(A) RNA polymerase activity"/>
    <property type="evidence" value="ECO:0007669"/>
    <property type="project" value="InterPro"/>
</dbReference>
<feature type="domain" description="Poly(A) RNA polymerase mitochondrial-like central palm" evidence="2">
    <location>
        <begin position="394"/>
        <end position="513"/>
    </location>
</feature>
<feature type="compositionally biased region" description="Basic and acidic residues" evidence="1">
    <location>
        <begin position="679"/>
        <end position="690"/>
    </location>
</feature>